<evidence type="ECO:0000256" key="5">
    <source>
        <dbReference type="ARBA" id="ARBA00022842"/>
    </source>
</evidence>
<comment type="cofactor">
    <cofactor evidence="1">
        <name>Mg(2+)</name>
        <dbReference type="ChEBI" id="CHEBI:18420"/>
    </cofactor>
</comment>
<dbReference type="SUPFAM" id="SSF48576">
    <property type="entry name" value="Terpenoid synthases"/>
    <property type="match status" value="1"/>
</dbReference>
<keyword evidence="5" id="KW-0460">Magnesium</keyword>
<evidence type="ECO:0008006" key="7">
    <source>
        <dbReference type="Google" id="ProtNLM"/>
    </source>
</evidence>
<dbReference type="CDD" id="cd00685">
    <property type="entry name" value="Trans_IPPS_HT"/>
    <property type="match status" value="1"/>
</dbReference>
<dbReference type="AlphaFoldDB" id="A0A381P709"/>
<dbReference type="GO" id="GO:0004659">
    <property type="term" value="F:prenyltransferase activity"/>
    <property type="evidence" value="ECO:0007669"/>
    <property type="project" value="InterPro"/>
</dbReference>
<dbReference type="GO" id="GO:0008299">
    <property type="term" value="P:isoprenoid biosynthetic process"/>
    <property type="evidence" value="ECO:0007669"/>
    <property type="project" value="InterPro"/>
</dbReference>
<dbReference type="InterPro" id="IPR033749">
    <property type="entry name" value="Polyprenyl_synt_CS"/>
</dbReference>
<proteinExistence type="inferred from homology"/>
<organism evidence="6">
    <name type="scientific">marine metagenome</name>
    <dbReference type="NCBI Taxonomy" id="408172"/>
    <lineage>
        <taxon>unclassified sequences</taxon>
        <taxon>metagenomes</taxon>
        <taxon>ecological metagenomes</taxon>
    </lineage>
</organism>
<dbReference type="Pfam" id="PF00348">
    <property type="entry name" value="polyprenyl_synt"/>
    <property type="match status" value="1"/>
</dbReference>
<name>A0A381P709_9ZZZZ</name>
<gene>
    <name evidence="6" type="ORF">METZ01_LOCUS15595</name>
</gene>
<dbReference type="InterPro" id="IPR008949">
    <property type="entry name" value="Isoprenoid_synthase_dom_sf"/>
</dbReference>
<evidence type="ECO:0000313" key="6">
    <source>
        <dbReference type="EMBL" id="SUZ62741.1"/>
    </source>
</evidence>
<comment type="similarity">
    <text evidence="2">Belongs to the FPP/GGPP synthase family.</text>
</comment>
<evidence type="ECO:0000256" key="3">
    <source>
        <dbReference type="ARBA" id="ARBA00022679"/>
    </source>
</evidence>
<reference evidence="6" key="1">
    <citation type="submission" date="2018-05" db="EMBL/GenBank/DDBJ databases">
        <authorList>
            <person name="Lanie J.A."/>
            <person name="Ng W.-L."/>
            <person name="Kazmierczak K.M."/>
            <person name="Andrzejewski T.M."/>
            <person name="Davidsen T.M."/>
            <person name="Wayne K.J."/>
            <person name="Tettelin H."/>
            <person name="Glass J.I."/>
            <person name="Rusch D."/>
            <person name="Podicherti R."/>
            <person name="Tsui H.-C.T."/>
            <person name="Winkler M.E."/>
        </authorList>
    </citation>
    <scope>NUCLEOTIDE SEQUENCE</scope>
</reference>
<sequence length="355" mass="39305">MIDVHVQSRSSPRFFGRRLMMEAVRSSILRGPVPTLPAVQRLVAGRLEKVQGDLKRIIISDFDLIEEINEYLLLMRGKLFRPTLLLLSNEVGGRPADDAITLGAVVELVHLATLVHDDAVDHSVLRRGLPTVNALWTHQIAIIMGDYLYSRSVTELTQLGRLDAVAVLAAAANEMSIGEMRQLTSYDALEFTESDYYRLIASKTASLMSAACEMGALAGVSEYRKPLALFGYQLGMAFQIADDLLDYTGSEAVTGKPSGHDLRERKVTLPLVGALKKVSDTESREIRDFFTRVEAAEEDIERVIEIVHDRGGLDYAKEQADLYAARAWEALATLPEDPALEALRDAVTYTVGRDR</sequence>
<dbReference type="PANTHER" id="PTHR12001">
    <property type="entry name" value="GERANYLGERANYL PYROPHOSPHATE SYNTHASE"/>
    <property type="match status" value="1"/>
</dbReference>
<dbReference type="PANTHER" id="PTHR12001:SF69">
    <property type="entry name" value="ALL TRANS-POLYPRENYL-DIPHOSPHATE SYNTHASE PDSS1"/>
    <property type="match status" value="1"/>
</dbReference>
<evidence type="ECO:0000256" key="2">
    <source>
        <dbReference type="ARBA" id="ARBA00006706"/>
    </source>
</evidence>
<dbReference type="PROSITE" id="PS00723">
    <property type="entry name" value="POLYPRENYL_SYNTHASE_1"/>
    <property type="match status" value="1"/>
</dbReference>
<protein>
    <recommendedName>
        <fullName evidence="7">Octaprenyl diphosphate synthase</fullName>
    </recommendedName>
</protein>
<dbReference type="GO" id="GO:0046872">
    <property type="term" value="F:metal ion binding"/>
    <property type="evidence" value="ECO:0007669"/>
    <property type="project" value="UniProtKB-KW"/>
</dbReference>
<accession>A0A381P709</accession>
<evidence type="ECO:0000256" key="4">
    <source>
        <dbReference type="ARBA" id="ARBA00022723"/>
    </source>
</evidence>
<dbReference type="Gene3D" id="1.10.600.10">
    <property type="entry name" value="Farnesyl Diphosphate Synthase"/>
    <property type="match status" value="1"/>
</dbReference>
<dbReference type="InterPro" id="IPR000092">
    <property type="entry name" value="Polyprenyl_synt"/>
</dbReference>
<dbReference type="PROSITE" id="PS00444">
    <property type="entry name" value="POLYPRENYL_SYNTHASE_2"/>
    <property type="match status" value="1"/>
</dbReference>
<dbReference type="SFLD" id="SFLDS00005">
    <property type="entry name" value="Isoprenoid_Synthase_Type_I"/>
    <property type="match status" value="1"/>
</dbReference>
<evidence type="ECO:0000256" key="1">
    <source>
        <dbReference type="ARBA" id="ARBA00001946"/>
    </source>
</evidence>
<dbReference type="EMBL" id="UINC01000888">
    <property type="protein sequence ID" value="SUZ62741.1"/>
    <property type="molecule type" value="Genomic_DNA"/>
</dbReference>
<keyword evidence="4" id="KW-0479">Metal-binding</keyword>
<keyword evidence="3" id="KW-0808">Transferase</keyword>